<accession>E6K0F2</accession>
<dbReference type="NCBIfam" id="NF003933">
    <property type="entry name" value="PRK05444.2-2"/>
    <property type="match status" value="1"/>
</dbReference>
<dbReference type="Proteomes" id="UP000004946">
    <property type="component" value="Chromosome"/>
</dbReference>
<evidence type="ECO:0000256" key="6">
    <source>
        <dbReference type="ARBA" id="ARBA00022679"/>
    </source>
</evidence>
<dbReference type="SMART" id="SM00861">
    <property type="entry name" value="Transket_pyr"/>
    <property type="match status" value="1"/>
</dbReference>
<name>E6K0F2_PARDN</name>
<evidence type="ECO:0000256" key="3">
    <source>
        <dbReference type="ARBA" id="ARBA00011081"/>
    </source>
</evidence>
<dbReference type="SUPFAM" id="SSF52518">
    <property type="entry name" value="Thiamin diphosphate-binding fold (THDP-binding)"/>
    <property type="match status" value="2"/>
</dbReference>
<keyword evidence="9" id="KW-0784">Thiamine biosynthesis</keyword>
<dbReference type="Gene3D" id="3.40.50.920">
    <property type="match status" value="1"/>
</dbReference>
<keyword evidence="6" id="KW-0808">Transferase</keyword>
<dbReference type="PANTHER" id="PTHR43322:SF1">
    <property type="entry name" value="1-DEOXY-D-XYLULOSE-5-PHOSPHATE SYNTHASE"/>
    <property type="match status" value="1"/>
</dbReference>
<dbReference type="UniPathway" id="UPA00064">
    <property type="reaction ID" value="UER00091"/>
</dbReference>
<dbReference type="InterPro" id="IPR005475">
    <property type="entry name" value="Transketolase-like_Pyr-bd"/>
</dbReference>
<dbReference type="CDD" id="cd07033">
    <property type="entry name" value="TPP_PYR_DXS_TK_like"/>
    <property type="match status" value="1"/>
</dbReference>
<keyword evidence="11" id="KW-0414">Isoprene biosynthesis</keyword>
<dbReference type="InterPro" id="IPR033248">
    <property type="entry name" value="Transketolase_C"/>
</dbReference>
<dbReference type="GO" id="GO:0019288">
    <property type="term" value="P:isopentenyl diphosphate biosynthetic process, methylerythritol 4-phosphate pathway"/>
    <property type="evidence" value="ECO:0007669"/>
    <property type="project" value="TreeGrafter"/>
</dbReference>
<dbReference type="SUPFAM" id="SSF52922">
    <property type="entry name" value="TK C-terminal domain-like"/>
    <property type="match status" value="1"/>
</dbReference>
<sequence>MYLEKINGPADVKKLDSAQLKALAQEMREAMLARASVHGGHFGPDFGIVEATIALHYVFNSPADKLIFDISHQTYPHKMLTGRKEAYLDPAHYDDVSGFSSPAESPHDFFELGHTSTSISLAVGMAKARDLAAAADGQVGPADNIVALMGDGSLSGGEGLEGLNTAAELKSNFIIVINDNQWSIAENHGGLYRSLAHLRESKGQASDNLFAAMGFDYRYVDEGNDVNALIQAFREVKDIDHPVVVHIRTVKGLGYRPAMEHEEDWHWHGPFDIASGQSPVYSGEDYARLTGEYLMERAAKDPRLLVVASGVPASLGLDARMRAQLGDHYIDVGIAEQTAVAVASGAAKGGAHVVYGTEATFIQRAYDQLFQDLSINQNPATILVFDASLYGMNDITHVGFYDIAMMSNIPGLVMLAPATWEEYKAMLDWSIDQTDHPAIIRVPALAPRHEDPSQVRTDYSQLGKARVISQGEDSQVAVVAMGDFLPLGRQVCQELESKGVAASLIDPVFLSHLDQGLLERIAAKKELTVVLEDGSQEGGFGAKVASALAPSGTKVLSRGFAKRFYDRYRPEDVLAANRLEPGQVVADIMAALA</sequence>
<dbReference type="AlphaFoldDB" id="E6K0F2"/>
<dbReference type="EMBL" id="AEON01000001">
    <property type="protein sequence ID" value="EFT84225.1"/>
    <property type="molecule type" value="Genomic_DNA"/>
</dbReference>
<feature type="domain" description="Transketolase-like pyrimidine-binding" evidence="12">
    <location>
        <begin position="284"/>
        <end position="449"/>
    </location>
</feature>
<comment type="similarity">
    <text evidence="3">Belongs to the transketolase family. DXPS subfamily.</text>
</comment>
<comment type="cofactor">
    <cofactor evidence="1">
        <name>Mg(2+)</name>
        <dbReference type="ChEBI" id="CHEBI:18420"/>
    </cofactor>
</comment>
<evidence type="ECO:0000256" key="9">
    <source>
        <dbReference type="ARBA" id="ARBA00022977"/>
    </source>
</evidence>
<evidence type="ECO:0000256" key="4">
    <source>
        <dbReference type="ARBA" id="ARBA00011738"/>
    </source>
</evidence>
<dbReference type="GO" id="GO:0008661">
    <property type="term" value="F:1-deoxy-D-xylulose-5-phosphate synthase activity"/>
    <property type="evidence" value="ECO:0007669"/>
    <property type="project" value="UniProtKB-EC"/>
</dbReference>
<keyword evidence="7" id="KW-0479">Metal-binding</keyword>
<dbReference type="Gene3D" id="3.40.50.970">
    <property type="match status" value="2"/>
</dbReference>
<dbReference type="HOGENOM" id="CLU_009227_1_4_11"/>
<comment type="subunit">
    <text evidence="4">Homodimer.</text>
</comment>
<keyword evidence="10" id="KW-0786">Thiamine pyrophosphate</keyword>
<dbReference type="PATRIC" id="fig|864564.6.peg.482"/>
<dbReference type="Pfam" id="PF13292">
    <property type="entry name" value="DXP_synthase_N"/>
    <property type="match status" value="2"/>
</dbReference>
<comment type="pathway">
    <text evidence="2">Metabolic intermediate biosynthesis; 1-deoxy-D-xylulose 5-phosphate biosynthesis; 1-deoxy-D-xylulose 5-phosphate from D-glyceraldehyde 3-phosphate and pyruvate: step 1/1.</text>
</comment>
<evidence type="ECO:0000256" key="10">
    <source>
        <dbReference type="ARBA" id="ARBA00023052"/>
    </source>
</evidence>
<dbReference type="InterPro" id="IPR009014">
    <property type="entry name" value="Transketo_C/PFOR_II"/>
</dbReference>
<evidence type="ECO:0000256" key="11">
    <source>
        <dbReference type="ARBA" id="ARBA00023229"/>
    </source>
</evidence>
<dbReference type="RefSeq" id="WP_006289808.1">
    <property type="nucleotide sequence ID" value="NZ_AP012333.1"/>
</dbReference>
<dbReference type="EC" id="2.2.1.7" evidence="5"/>
<dbReference type="KEGG" id="pdo:PSDT_0439"/>
<dbReference type="InterPro" id="IPR029061">
    <property type="entry name" value="THDP-binding"/>
</dbReference>
<dbReference type="PANTHER" id="PTHR43322">
    <property type="entry name" value="1-D-DEOXYXYLULOSE 5-PHOSPHATE SYNTHASE-RELATED"/>
    <property type="match status" value="1"/>
</dbReference>
<dbReference type="Pfam" id="PF02780">
    <property type="entry name" value="Transketolase_C"/>
    <property type="match status" value="1"/>
</dbReference>
<dbReference type="CDD" id="cd02007">
    <property type="entry name" value="TPP_DXS"/>
    <property type="match status" value="1"/>
</dbReference>
<dbReference type="eggNOG" id="COG1154">
    <property type="taxonomic scope" value="Bacteria"/>
</dbReference>
<proteinExistence type="inferred from homology"/>
<protein>
    <recommendedName>
        <fullName evidence="5">1-deoxy-D-xylulose-5-phosphate synthase</fullName>
        <ecNumber evidence="5">2.2.1.7</ecNumber>
    </recommendedName>
</protein>
<comment type="caution">
    <text evidence="13">The sequence shown here is derived from an EMBL/GenBank/DDBJ whole genome shotgun (WGS) entry which is preliminary data.</text>
</comment>
<organism evidence="13 14">
    <name type="scientific">Parascardovia denticolens DSM 10105 = JCM 12538</name>
    <dbReference type="NCBI Taxonomy" id="864564"/>
    <lineage>
        <taxon>Bacteria</taxon>
        <taxon>Bacillati</taxon>
        <taxon>Actinomycetota</taxon>
        <taxon>Actinomycetes</taxon>
        <taxon>Bifidobacteriales</taxon>
        <taxon>Bifidobacteriaceae</taxon>
        <taxon>Parascardovia</taxon>
    </lineage>
</organism>
<evidence type="ECO:0000313" key="13">
    <source>
        <dbReference type="EMBL" id="EFT84225.1"/>
    </source>
</evidence>
<evidence type="ECO:0000313" key="14">
    <source>
        <dbReference type="Proteomes" id="UP000004946"/>
    </source>
</evidence>
<evidence type="ECO:0000256" key="7">
    <source>
        <dbReference type="ARBA" id="ARBA00022723"/>
    </source>
</evidence>
<evidence type="ECO:0000256" key="2">
    <source>
        <dbReference type="ARBA" id="ARBA00004980"/>
    </source>
</evidence>
<evidence type="ECO:0000256" key="8">
    <source>
        <dbReference type="ARBA" id="ARBA00022842"/>
    </source>
</evidence>
<dbReference type="Pfam" id="PF02779">
    <property type="entry name" value="Transket_pyr"/>
    <property type="match status" value="1"/>
</dbReference>
<dbReference type="InterPro" id="IPR005477">
    <property type="entry name" value="Dxylulose-5-P_synthase"/>
</dbReference>
<dbReference type="GO" id="GO:0009228">
    <property type="term" value="P:thiamine biosynthetic process"/>
    <property type="evidence" value="ECO:0007669"/>
    <property type="project" value="UniProtKB-KW"/>
</dbReference>
<reference evidence="13 14" key="1">
    <citation type="submission" date="2010-12" db="EMBL/GenBank/DDBJ databases">
        <authorList>
            <person name="Muzny D."/>
            <person name="Qin X."/>
            <person name="Buhay C."/>
            <person name="Dugan-Rocha S."/>
            <person name="Ding Y."/>
            <person name="Chen G."/>
            <person name="Hawes A."/>
            <person name="Holder M."/>
            <person name="Jhangiani S."/>
            <person name="Johnson A."/>
            <person name="Khan Z."/>
            <person name="Li Z."/>
            <person name="Liu W."/>
            <person name="Liu X."/>
            <person name="Perez L."/>
            <person name="Shen H."/>
            <person name="Wang Q."/>
            <person name="Watt J."/>
            <person name="Xi L."/>
            <person name="Xin Y."/>
            <person name="Zhou J."/>
            <person name="Deng J."/>
            <person name="Jiang H."/>
            <person name="Liu Y."/>
            <person name="Qu J."/>
            <person name="Song X.-Z."/>
            <person name="Zhang L."/>
            <person name="Villasana D."/>
            <person name="Johnson A."/>
            <person name="Liu J."/>
            <person name="Liyanage D."/>
            <person name="Lorensuhewa L."/>
            <person name="Robinson T."/>
            <person name="Song A."/>
            <person name="Song B.-B."/>
            <person name="Dinh H."/>
            <person name="Thornton R."/>
            <person name="Coyle M."/>
            <person name="Francisco L."/>
            <person name="Jackson L."/>
            <person name="Javaid M."/>
            <person name="Korchina V."/>
            <person name="Kovar C."/>
            <person name="Mata R."/>
            <person name="Mathew T."/>
            <person name="Ngo R."/>
            <person name="Nguyen L."/>
            <person name="Nguyen N."/>
            <person name="Okwuonu G."/>
            <person name="Ongeri F."/>
            <person name="Pham C."/>
            <person name="Simmons D."/>
            <person name="Wilczek-Boney K."/>
            <person name="Hale W."/>
            <person name="Jakkamsetti A."/>
            <person name="Pham P."/>
            <person name="Ruth R."/>
            <person name="San Lucas F."/>
            <person name="Warren J."/>
            <person name="Zhang J."/>
            <person name="Zhao Z."/>
            <person name="Zhou C."/>
            <person name="Zhu D."/>
            <person name="Lee S."/>
            <person name="Bess C."/>
            <person name="Blankenburg K."/>
            <person name="Forbes L."/>
            <person name="Fu Q."/>
            <person name="Gubbala S."/>
            <person name="Hirani K."/>
            <person name="Jayaseelan J.C."/>
            <person name="Lara F."/>
            <person name="Munidasa M."/>
            <person name="Palculict T."/>
            <person name="Patil S."/>
            <person name="Pu L.-L."/>
            <person name="Saada N."/>
            <person name="Tang L."/>
            <person name="Weissenberger G."/>
            <person name="Zhu Y."/>
            <person name="Hemphill L."/>
            <person name="Shang Y."/>
            <person name="Youmans B."/>
            <person name="Ayvaz T."/>
            <person name="Ross M."/>
            <person name="Santibanez J."/>
            <person name="Aqrawi P."/>
            <person name="Gross S."/>
            <person name="Joshi V."/>
            <person name="Fowler G."/>
            <person name="Nazareth L."/>
            <person name="Reid J."/>
            <person name="Worley K."/>
            <person name="Petrosino J."/>
            <person name="Highlander S."/>
            <person name="Gibbs R."/>
        </authorList>
    </citation>
    <scope>NUCLEOTIDE SEQUENCE [LARGE SCALE GENOMIC DNA]</scope>
    <source>
        <strain evidence="13 14">DSM 10105</strain>
    </source>
</reference>
<gene>
    <name evidence="13" type="ORF">HMPREF0620_1230</name>
</gene>
<dbReference type="GO" id="GO:0000287">
    <property type="term" value="F:magnesium ion binding"/>
    <property type="evidence" value="ECO:0007669"/>
    <property type="project" value="UniProtKB-ARBA"/>
</dbReference>
<evidence type="ECO:0000256" key="5">
    <source>
        <dbReference type="ARBA" id="ARBA00013150"/>
    </source>
</evidence>
<dbReference type="GO" id="GO:0005829">
    <property type="term" value="C:cytosol"/>
    <property type="evidence" value="ECO:0007669"/>
    <property type="project" value="TreeGrafter"/>
</dbReference>
<dbReference type="NCBIfam" id="NF008968">
    <property type="entry name" value="PRK12315.1"/>
    <property type="match status" value="1"/>
</dbReference>
<dbReference type="GO" id="GO:0016114">
    <property type="term" value="P:terpenoid biosynthetic process"/>
    <property type="evidence" value="ECO:0007669"/>
    <property type="project" value="InterPro"/>
</dbReference>
<evidence type="ECO:0000259" key="12">
    <source>
        <dbReference type="SMART" id="SM00861"/>
    </source>
</evidence>
<evidence type="ECO:0000256" key="1">
    <source>
        <dbReference type="ARBA" id="ARBA00001946"/>
    </source>
</evidence>
<keyword evidence="14" id="KW-1185">Reference proteome</keyword>
<keyword evidence="8" id="KW-0460">Magnesium</keyword>